<dbReference type="Pfam" id="PF20409">
    <property type="entry name" value="SnoaL_5"/>
    <property type="match status" value="1"/>
</dbReference>
<dbReference type="RefSeq" id="WP_173122696.1">
    <property type="nucleotide sequence ID" value="NZ_JABRWJ010000003.1"/>
</dbReference>
<feature type="domain" description="SnoaL-like" evidence="1">
    <location>
        <begin position="1"/>
        <end position="117"/>
    </location>
</feature>
<keyword evidence="3" id="KW-1185">Reference proteome</keyword>
<dbReference type="Gene3D" id="3.10.450.50">
    <property type="match status" value="1"/>
</dbReference>
<protein>
    <submittedName>
        <fullName evidence="2">Nuclear transport factor 2 family protein</fullName>
    </submittedName>
</protein>
<dbReference type="Proteomes" id="UP000737171">
    <property type="component" value="Unassembled WGS sequence"/>
</dbReference>
<dbReference type="InterPro" id="IPR032710">
    <property type="entry name" value="NTF2-like_dom_sf"/>
</dbReference>
<comment type="caution">
    <text evidence="2">The sequence shown here is derived from an EMBL/GenBank/DDBJ whole genome shotgun (WGS) entry which is preliminary data.</text>
</comment>
<dbReference type="SUPFAM" id="SSF54427">
    <property type="entry name" value="NTF2-like"/>
    <property type="match status" value="1"/>
</dbReference>
<accession>A0ABX2EG29</accession>
<gene>
    <name evidence="2" type="ORF">HLB44_11410</name>
</gene>
<evidence type="ECO:0000313" key="3">
    <source>
        <dbReference type="Proteomes" id="UP000737171"/>
    </source>
</evidence>
<organism evidence="2 3">
    <name type="scientific">Pseudaquabacterium terrae</name>
    <dbReference type="NCBI Taxonomy" id="2732868"/>
    <lineage>
        <taxon>Bacteria</taxon>
        <taxon>Pseudomonadati</taxon>
        <taxon>Pseudomonadota</taxon>
        <taxon>Betaproteobacteria</taxon>
        <taxon>Burkholderiales</taxon>
        <taxon>Sphaerotilaceae</taxon>
        <taxon>Pseudaquabacterium</taxon>
    </lineage>
</organism>
<proteinExistence type="predicted"/>
<name>A0ABX2EG29_9BURK</name>
<evidence type="ECO:0000313" key="2">
    <source>
        <dbReference type="EMBL" id="NRF67592.1"/>
    </source>
</evidence>
<dbReference type="EMBL" id="JABRWJ010000003">
    <property type="protein sequence ID" value="NRF67592.1"/>
    <property type="molecule type" value="Genomic_DNA"/>
</dbReference>
<evidence type="ECO:0000259" key="1">
    <source>
        <dbReference type="Pfam" id="PF20409"/>
    </source>
</evidence>
<sequence length="121" mass="13296">MQTSEIADRLVALCRAGEFEQAQTELYADDAVSIEPEGAPAEVVEGLDAIREKGRQFMSAIETVHAITVSDPLVAGDYFSVTMTLDTTMKDRGRSVMEEICVYGVEDGKIVSEQFFYSMGE</sequence>
<dbReference type="InterPro" id="IPR046860">
    <property type="entry name" value="SnoaL_5"/>
</dbReference>
<reference evidence="2 3" key="1">
    <citation type="submission" date="2020-05" db="EMBL/GenBank/DDBJ databases">
        <title>Aquincola sp. isolate from soil.</title>
        <authorList>
            <person name="Han J."/>
            <person name="Kim D.-U."/>
        </authorList>
    </citation>
    <scope>NUCLEOTIDE SEQUENCE [LARGE SCALE GENOMIC DNA]</scope>
    <source>
        <strain evidence="2 3">S2</strain>
    </source>
</reference>